<dbReference type="GO" id="GO:0006302">
    <property type="term" value="P:double-strand break repair"/>
    <property type="evidence" value="ECO:0007669"/>
    <property type="project" value="UniProtKB-ARBA"/>
</dbReference>
<keyword evidence="4" id="KW-1185">Reference proteome</keyword>
<dbReference type="InterPro" id="IPR012296">
    <property type="entry name" value="Nuclease_put_TT1808"/>
</dbReference>
<comment type="caution">
    <text evidence="3">The sequence shown here is derived from an EMBL/GenBank/DDBJ whole genome shotgun (WGS) entry which is preliminary data.</text>
</comment>
<evidence type="ECO:0000313" key="4">
    <source>
        <dbReference type="Proteomes" id="UP000789572"/>
    </source>
</evidence>
<proteinExistence type="predicted"/>
<dbReference type="InterPro" id="IPR011335">
    <property type="entry name" value="Restrct_endonuc-II-like"/>
</dbReference>
<gene>
    <name evidence="3" type="ORF">POCULU_LOCUS4453</name>
</gene>
<dbReference type="AlphaFoldDB" id="A0A9N9FJV1"/>
<organism evidence="3 4">
    <name type="scientific">Paraglomus occultum</name>
    <dbReference type="NCBI Taxonomy" id="144539"/>
    <lineage>
        <taxon>Eukaryota</taxon>
        <taxon>Fungi</taxon>
        <taxon>Fungi incertae sedis</taxon>
        <taxon>Mucoromycota</taxon>
        <taxon>Glomeromycotina</taxon>
        <taxon>Glomeromycetes</taxon>
        <taxon>Paraglomerales</taxon>
        <taxon>Paraglomeraceae</taxon>
        <taxon>Paraglomus</taxon>
    </lineage>
</organism>
<dbReference type="EMBL" id="CAJVPJ010000578">
    <property type="protein sequence ID" value="CAG8539272.1"/>
    <property type="molecule type" value="Genomic_DNA"/>
</dbReference>
<dbReference type="SUPFAM" id="SSF52980">
    <property type="entry name" value="Restriction endonuclease-like"/>
    <property type="match status" value="1"/>
</dbReference>
<dbReference type="Gene3D" id="3.90.1570.10">
    <property type="entry name" value="tt1808, chain A"/>
    <property type="match status" value="1"/>
</dbReference>
<feature type="domain" description="Putative restriction endonuclease" evidence="2">
    <location>
        <begin position="145"/>
        <end position="253"/>
    </location>
</feature>
<name>A0A9N9FJV1_9GLOM</name>
<dbReference type="Pfam" id="PF05685">
    <property type="entry name" value="Uma2"/>
    <property type="match status" value="1"/>
</dbReference>
<accession>A0A9N9FJV1</accession>
<dbReference type="OrthoDB" id="2330504at2759"/>
<sequence length="398" mass="45084">MSTASSAAEDSDESRYPLSYVSKKRKRAEVESTSAPKPRLQSDLSVTETINQLRLSSSLSSSYDLSNLASGFEMNADTNNGANTSDADNINYINEADEKEIYWWSTKASLGSLDIDEKRLPLVLARDVTFSQFAKRVEIIKARRFLDYQNGTVTIIELPTAEHEITHAKFTRQFTSAFNNVSAQDDICVLGAIKLYTNLPSNEYQEPDACFIPRRLLGQPAQNPCDRNGNPWPSIIFEVASSETLQHVKAKINKFWLAPNRCEDVIVIKLGNWERRCRNTTTRRPLRRLRCLKFCRAATLRQNPNATRFEPIEEIEFGSVYANGRESQFCSNPHMKWITIDCDCIYADCAQPPPLPSFYTIISSQQPYPQPQSLLQRPGVAIDLYDIQQDIFLAMGPN</sequence>
<evidence type="ECO:0000256" key="1">
    <source>
        <dbReference type="SAM" id="MobiDB-lite"/>
    </source>
</evidence>
<feature type="region of interest" description="Disordered" evidence="1">
    <location>
        <begin position="1"/>
        <end position="41"/>
    </location>
</feature>
<evidence type="ECO:0000313" key="3">
    <source>
        <dbReference type="EMBL" id="CAG8539272.1"/>
    </source>
</evidence>
<dbReference type="InterPro" id="IPR008538">
    <property type="entry name" value="Uma2"/>
</dbReference>
<evidence type="ECO:0000259" key="2">
    <source>
        <dbReference type="Pfam" id="PF05685"/>
    </source>
</evidence>
<dbReference type="Proteomes" id="UP000789572">
    <property type="component" value="Unassembled WGS sequence"/>
</dbReference>
<protein>
    <submittedName>
        <fullName evidence="3">4216_t:CDS:1</fullName>
    </submittedName>
</protein>
<reference evidence="3" key="1">
    <citation type="submission" date="2021-06" db="EMBL/GenBank/DDBJ databases">
        <authorList>
            <person name="Kallberg Y."/>
            <person name="Tangrot J."/>
            <person name="Rosling A."/>
        </authorList>
    </citation>
    <scope>NUCLEOTIDE SEQUENCE</scope>
    <source>
        <strain evidence="3">IA702</strain>
    </source>
</reference>